<keyword evidence="2" id="KW-0401">Integrin</keyword>
<evidence type="ECO:0000256" key="5">
    <source>
        <dbReference type="SAM" id="Phobius"/>
    </source>
</evidence>
<keyword evidence="4" id="KW-0325">Glycoprotein</keyword>
<evidence type="ECO:0000313" key="7">
    <source>
        <dbReference type="Ensembl" id="ENSPSIP00000004017.1"/>
    </source>
</evidence>
<keyword evidence="3 5" id="KW-0472">Membrane</keyword>
<dbReference type="Pfam" id="PF20806">
    <property type="entry name" value="Integrin_A_Ig_3"/>
    <property type="match status" value="1"/>
</dbReference>
<dbReference type="GO" id="GO:0005178">
    <property type="term" value="F:integrin binding"/>
    <property type="evidence" value="ECO:0007669"/>
    <property type="project" value="TreeGrafter"/>
</dbReference>
<evidence type="ECO:0000256" key="4">
    <source>
        <dbReference type="ARBA" id="ARBA00023180"/>
    </source>
</evidence>
<keyword evidence="8" id="KW-1185">Reference proteome</keyword>
<reference evidence="7" key="4">
    <citation type="submission" date="2025-09" db="UniProtKB">
        <authorList>
            <consortium name="Ensembl"/>
        </authorList>
    </citation>
    <scope>IDENTIFICATION</scope>
</reference>
<keyword evidence="5" id="KW-0812">Transmembrane</keyword>
<dbReference type="GO" id="GO:0008305">
    <property type="term" value="C:integrin complex"/>
    <property type="evidence" value="ECO:0007669"/>
    <property type="project" value="TreeGrafter"/>
</dbReference>
<comment type="subcellular location">
    <subcellularLocation>
        <location evidence="1">Membrane</location>
        <topology evidence="1">Single-pass type I membrane protein</topology>
    </subcellularLocation>
</comment>
<feature type="transmembrane region" description="Helical" evidence="5">
    <location>
        <begin position="106"/>
        <end position="128"/>
    </location>
</feature>
<evidence type="ECO:0000256" key="3">
    <source>
        <dbReference type="ARBA" id="ARBA00023136"/>
    </source>
</evidence>
<accession>K7F7K7</accession>
<dbReference type="EMBL" id="AGCU01067746">
    <property type="status" value="NOT_ANNOTATED_CDS"/>
    <property type="molecule type" value="Genomic_DNA"/>
</dbReference>
<feature type="domain" description="Integrin alpha third immunoglobulin-like" evidence="6">
    <location>
        <begin position="10"/>
        <end position="90"/>
    </location>
</feature>
<dbReference type="Gene3D" id="1.20.5.930">
    <property type="entry name" value="Bicelle-embedded integrin alpha(iib) transmembrane segment"/>
    <property type="match status" value="1"/>
</dbReference>
<dbReference type="GO" id="GO:0007160">
    <property type="term" value="P:cell-matrix adhesion"/>
    <property type="evidence" value="ECO:0007669"/>
    <property type="project" value="TreeGrafter"/>
</dbReference>
<organism evidence="7 8">
    <name type="scientific">Pelodiscus sinensis</name>
    <name type="common">Chinese softshell turtle</name>
    <name type="synonym">Trionyx sinensis</name>
    <dbReference type="NCBI Taxonomy" id="13735"/>
    <lineage>
        <taxon>Eukaryota</taxon>
        <taxon>Metazoa</taxon>
        <taxon>Chordata</taxon>
        <taxon>Craniata</taxon>
        <taxon>Vertebrata</taxon>
        <taxon>Euteleostomi</taxon>
        <taxon>Archelosauria</taxon>
        <taxon>Testudinata</taxon>
        <taxon>Testudines</taxon>
        <taxon>Cryptodira</taxon>
        <taxon>Trionychia</taxon>
        <taxon>Trionychidae</taxon>
        <taxon>Pelodiscus</taxon>
    </lineage>
</organism>
<reference evidence="7" key="3">
    <citation type="submission" date="2025-08" db="UniProtKB">
        <authorList>
            <consortium name="Ensembl"/>
        </authorList>
    </citation>
    <scope>IDENTIFICATION</scope>
</reference>
<evidence type="ECO:0000256" key="1">
    <source>
        <dbReference type="ARBA" id="ARBA00004479"/>
    </source>
</evidence>
<name>K7F7K7_PELSI</name>
<dbReference type="EMBL" id="AGCU01067745">
    <property type="status" value="NOT_ANNOTATED_CDS"/>
    <property type="molecule type" value="Genomic_DNA"/>
</dbReference>
<dbReference type="GO" id="GO:0007229">
    <property type="term" value="P:integrin-mediated signaling pathway"/>
    <property type="evidence" value="ECO:0007669"/>
    <property type="project" value="UniProtKB-KW"/>
</dbReference>
<dbReference type="EMBL" id="AGCU01067743">
    <property type="status" value="NOT_ANNOTATED_CDS"/>
    <property type="molecule type" value="Genomic_DNA"/>
</dbReference>
<dbReference type="EMBL" id="AGCU01067739">
    <property type="status" value="NOT_ANNOTATED_CDS"/>
    <property type="molecule type" value="Genomic_DNA"/>
</dbReference>
<dbReference type="GO" id="GO:0033627">
    <property type="term" value="P:cell adhesion mediated by integrin"/>
    <property type="evidence" value="ECO:0007669"/>
    <property type="project" value="TreeGrafter"/>
</dbReference>
<dbReference type="GeneTree" id="ENSGT00940000157746"/>
<dbReference type="EMBL" id="AGCU01067747">
    <property type="status" value="NOT_ANNOTATED_CDS"/>
    <property type="molecule type" value="Genomic_DNA"/>
</dbReference>
<dbReference type="EMBL" id="AGCU01067741">
    <property type="status" value="NOT_ANNOTATED_CDS"/>
    <property type="molecule type" value="Genomic_DNA"/>
</dbReference>
<dbReference type="EMBL" id="AGCU01067742">
    <property type="status" value="NOT_ANNOTATED_CDS"/>
    <property type="molecule type" value="Genomic_DNA"/>
</dbReference>
<dbReference type="GO" id="GO:0098609">
    <property type="term" value="P:cell-cell adhesion"/>
    <property type="evidence" value="ECO:0007669"/>
    <property type="project" value="TreeGrafter"/>
</dbReference>
<dbReference type="SUPFAM" id="SSF69179">
    <property type="entry name" value="Integrin domains"/>
    <property type="match status" value="1"/>
</dbReference>
<gene>
    <name evidence="7" type="primary">ITGA3</name>
</gene>
<dbReference type="GO" id="GO:0050900">
    <property type="term" value="P:leukocyte migration"/>
    <property type="evidence" value="ECO:0007669"/>
    <property type="project" value="TreeGrafter"/>
</dbReference>
<dbReference type="EMBL" id="AGCU01067748">
    <property type="status" value="NOT_ANNOTATED_CDS"/>
    <property type="molecule type" value="Genomic_DNA"/>
</dbReference>
<dbReference type="InterPro" id="IPR048286">
    <property type="entry name" value="Integrin_alpha_Ig-like_3"/>
</dbReference>
<evidence type="ECO:0000259" key="6">
    <source>
        <dbReference type="Pfam" id="PF20806"/>
    </source>
</evidence>
<dbReference type="Ensembl" id="ENSPSIT00000004039.1">
    <property type="protein sequence ID" value="ENSPSIP00000004017.1"/>
    <property type="gene ID" value="ENSPSIG00000003793.1"/>
</dbReference>
<dbReference type="EMBL" id="AGCU01067744">
    <property type="status" value="NOT_ANNOTATED_CDS"/>
    <property type="molecule type" value="Genomic_DNA"/>
</dbReference>
<dbReference type="Gene3D" id="2.60.40.1530">
    <property type="entry name" value="ntegrin, alpha v. Chain A, domain 4"/>
    <property type="match status" value="1"/>
</dbReference>
<dbReference type="PANTHER" id="PTHR23220">
    <property type="entry name" value="INTEGRIN ALPHA"/>
    <property type="match status" value="1"/>
</dbReference>
<reference evidence="8" key="1">
    <citation type="submission" date="2011-10" db="EMBL/GenBank/DDBJ databases">
        <authorList>
            <consortium name="Soft-shell Turtle Genome Consortium"/>
        </authorList>
    </citation>
    <scope>NUCLEOTIDE SEQUENCE [LARGE SCALE GENOMIC DNA]</scope>
    <source>
        <strain evidence="8">Daiwa-1</strain>
    </source>
</reference>
<dbReference type="Proteomes" id="UP000007267">
    <property type="component" value="Unassembled WGS sequence"/>
</dbReference>
<dbReference type="GO" id="GO:0009897">
    <property type="term" value="C:external side of plasma membrane"/>
    <property type="evidence" value="ECO:0007669"/>
    <property type="project" value="TreeGrafter"/>
</dbReference>
<keyword evidence="5" id="KW-1133">Transmembrane helix</keyword>
<dbReference type="PANTHER" id="PTHR23220:SF89">
    <property type="entry name" value="INTEGRIN ALPHA-3"/>
    <property type="match status" value="1"/>
</dbReference>
<sequence>PVTLATSKKAMSETLLSCSKGTSRCIWFECPIQDSRHITTISIRARVWNSTFIEEFRDFDRVKVDGQATLFLKTHVPTISMKNHTVRFFVDIDSELVEEQPEESELWLVLVAVGAGLQQLGLIILLLWKCDFFKRTRYYRIMPKYHAVRIRQEERCQPADSFLPRKHKKHWVTNWQESEKYY</sequence>
<proteinExistence type="predicted"/>
<evidence type="ECO:0000256" key="2">
    <source>
        <dbReference type="ARBA" id="ARBA00023037"/>
    </source>
</evidence>
<protein>
    <submittedName>
        <fullName evidence="7">Integrin subunit alpha 3</fullName>
    </submittedName>
</protein>
<evidence type="ECO:0000313" key="8">
    <source>
        <dbReference type="Proteomes" id="UP000007267"/>
    </source>
</evidence>
<dbReference type="EMBL" id="AGCU01067740">
    <property type="status" value="NOT_ANNOTATED_CDS"/>
    <property type="molecule type" value="Genomic_DNA"/>
</dbReference>
<dbReference type="InterPro" id="IPR032695">
    <property type="entry name" value="Integrin_dom_sf"/>
</dbReference>
<reference evidence="8" key="2">
    <citation type="journal article" date="2013" name="Nat. Genet.">
        <title>The draft genomes of soft-shell turtle and green sea turtle yield insights into the development and evolution of the turtle-specific body plan.</title>
        <authorList>
            <person name="Wang Z."/>
            <person name="Pascual-Anaya J."/>
            <person name="Zadissa A."/>
            <person name="Li W."/>
            <person name="Niimura Y."/>
            <person name="Huang Z."/>
            <person name="Li C."/>
            <person name="White S."/>
            <person name="Xiong Z."/>
            <person name="Fang D."/>
            <person name="Wang B."/>
            <person name="Ming Y."/>
            <person name="Chen Y."/>
            <person name="Zheng Y."/>
            <person name="Kuraku S."/>
            <person name="Pignatelli M."/>
            <person name="Herrero J."/>
            <person name="Beal K."/>
            <person name="Nozawa M."/>
            <person name="Li Q."/>
            <person name="Wang J."/>
            <person name="Zhang H."/>
            <person name="Yu L."/>
            <person name="Shigenobu S."/>
            <person name="Wang J."/>
            <person name="Liu J."/>
            <person name="Flicek P."/>
            <person name="Searle S."/>
            <person name="Wang J."/>
            <person name="Kuratani S."/>
            <person name="Yin Y."/>
            <person name="Aken B."/>
            <person name="Zhang G."/>
            <person name="Irie N."/>
        </authorList>
    </citation>
    <scope>NUCLEOTIDE SEQUENCE [LARGE SCALE GENOMIC DNA]</scope>
    <source>
        <strain evidence="8">Daiwa-1</strain>
    </source>
</reference>
<dbReference type="AlphaFoldDB" id="K7F7K7"/>